<feature type="compositionally biased region" description="Basic residues" evidence="1">
    <location>
        <begin position="85"/>
        <end position="95"/>
    </location>
</feature>
<evidence type="ECO:0000313" key="2">
    <source>
        <dbReference type="EMBL" id="KAB7498911.1"/>
    </source>
</evidence>
<dbReference type="OrthoDB" id="10511958at2759"/>
<evidence type="ECO:0000313" key="3">
    <source>
        <dbReference type="Proteomes" id="UP000326759"/>
    </source>
</evidence>
<organism evidence="2 3">
    <name type="scientific">Armadillidium nasatum</name>
    <dbReference type="NCBI Taxonomy" id="96803"/>
    <lineage>
        <taxon>Eukaryota</taxon>
        <taxon>Metazoa</taxon>
        <taxon>Ecdysozoa</taxon>
        <taxon>Arthropoda</taxon>
        <taxon>Crustacea</taxon>
        <taxon>Multicrustacea</taxon>
        <taxon>Malacostraca</taxon>
        <taxon>Eumalacostraca</taxon>
        <taxon>Peracarida</taxon>
        <taxon>Isopoda</taxon>
        <taxon>Oniscidea</taxon>
        <taxon>Crinocheta</taxon>
        <taxon>Armadillidiidae</taxon>
        <taxon>Armadillidium</taxon>
    </lineage>
</organism>
<sequence>MVEFLYTIVNIKIMDCSIEIIGEVIPEKSSKEEGDKQENEFEVVYDASASKKVIQDSTPLRRRPLRQRKPIRLLREEQQLEEPKKRKSLLKPKKSRLRPLLKMGLSENSDFLACFWKDVKN</sequence>
<reference evidence="2 3" key="1">
    <citation type="journal article" date="2019" name="PLoS Biol.">
        <title>Sex chromosomes control vertical transmission of feminizing Wolbachia symbionts in an isopod.</title>
        <authorList>
            <person name="Becking T."/>
            <person name="Chebbi M.A."/>
            <person name="Giraud I."/>
            <person name="Moumen B."/>
            <person name="Laverre T."/>
            <person name="Caubet Y."/>
            <person name="Peccoud J."/>
            <person name="Gilbert C."/>
            <person name="Cordaux R."/>
        </authorList>
    </citation>
    <scope>NUCLEOTIDE SEQUENCE [LARGE SCALE GENOMIC DNA]</scope>
    <source>
        <strain evidence="2">ANa2</strain>
        <tissue evidence="2">Whole body excluding digestive tract and cuticle</tissue>
    </source>
</reference>
<name>A0A5N5SXI4_9CRUS</name>
<dbReference type="Proteomes" id="UP000326759">
    <property type="component" value="Unassembled WGS sequence"/>
</dbReference>
<evidence type="ECO:0000256" key="1">
    <source>
        <dbReference type="SAM" id="MobiDB-lite"/>
    </source>
</evidence>
<keyword evidence="3" id="KW-1185">Reference proteome</keyword>
<comment type="caution">
    <text evidence="2">The sequence shown here is derived from an EMBL/GenBank/DDBJ whole genome shotgun (WGS) entry which is preliminary data.</text>
</comment>
<gene>
    <name evidence="2" type="ORF">Anas_05500</name>
</gene>
<feature type="compositionally biased region" description="Basic and acidic residues" evidence="1">
    <location>
        <begin position="73"/>
        <end position="84"/>
    </location>
</feature>
<proteinExistence type="predicted"/>
<feature type="region of interest" description="Disordered" evidence="1">
    <location>
        <begin position="72"/>
        <end position="95"/>
    </location>
</feature>
<protein>
    <submittedName>
        <fullName evidence="2">Uncharacterized protein</fullName>
    </submittedName>
</protein>
<dbReference type="EMBL" id="SEYY01018849">
    <property type="protein sequence ID" value="KAB7498911.1"/>
    <property type="molecule type" value="Genomic_DNA"/>
</dbReference>
<dbReference type="AlphaFoldDB" id="A0A5N5SXI4"/>
<accession>A0A5N5SXI4</accession>